<proteinExistence type="predicted"/>
<dbReference type="Proteomes" id="UP000185781">
    <property type="component" value="Unassembled WGS sequence"/>
</dbReference>
<evidence type="ECO:0000313" key="1">
    <source>
        <dbReference type="EMBL" id="SIS93942.1"/>
    </source>
</evidence>
<sequence>MKNYSKRLLLIQLLLFIFIGCKKYQSQDHINTKFTVDKENIKDDSYSSKNLDNLFTAKGNTYFEPDYTGTSFDDYYVKNIVVKDQKGKKSNYLLFFDNKDILKDTLRIADDEMYSLNVIFDSNRKGIAVGTFDAKQSYFKIEKNFELDKNIKLKPIPVSSKIEKCPLPVQLLSEENVGLEEHFTFGTQNSDTKKESQSAQTVVDEFSQWKGNYQADFEISRTDGDYQVKYEVKITDKNNVAITEKINDESNLVSGTFINSVSDDKIVIKSKTDDTLEYIVAKIGGKYYLMGNTIYMLNPPNDKYILKKI</sequence>
<evidence type="ECO:0000313" key="2">
    <source>
        <dbReference type="Proteomes" id="UP000185781"/>
    </source>
</evidence>
<dbReference type="OrthoDB" id="1248510at2"/>
<dbReference type="AlphaFoldDB" id="A0A1N7N6H2"/>
<gene>
    <name evidence="1" type="ORF">SAMN05421785_10420</name>
</gene>
<dbReference type="PROSITE" id="PS51257">
    <property type="entry name" value="PROKAR_LIPOPROTEIN"/>
    <property type="match status" value="1"/>
</dbReference>
<name>A0A1N7N6H2_9FLAO</name>
<dbReference type="EMBL" id="FTOV01000004">
    <property type="protein sequence ID" value="SIS93942.1"/>
    <property type="molecule type" value="Genomic_DNA"/>
</dbReference>
<organism evidence="1 2">
    <name type="scientific">Chryseobacterium gambrini</name>
    <dbReference type="NCBI Taxonomy" id="373672"/>
    <lineage>
        <taxon>Bacteria</taxon>
        <taxon>Pseudomonadati</taxon>
        <taxon>Bacteroidota</taxon>
        <taxon>Flavobacteriia</taxon>
        <taxon>Flavobacteriales</taxon>
        <taxon>Weeksellaceae</taxon>
        <taxon>Chryseobacterium group</taxon>
        <taxon>Chryseobacterium</taxon>
    </lineage>
</organism>
<accession>A0A1N7N6H2</accession>
<dbReference type="RefSeq" id="WP_076392035.1">
    <property type="nucleotide sequence ID" value="NZ_FTOV01000004.1"/>
</dbReference>
<reference evidence="1 2" key="1">
    <citation type="submission" date="2017-01" db="EMBL/GenBank/DDBJ databases">
        <authorList>
            <person name="Mah S.A."/>
            <person name="Swanson W.J."/>
            <person name="Moy G.W."/>
            <person name="Vacquier V.D."/>
        </authorList>
    </citation>
    <scope>NUCLEOTIDE SEQUENCE [LARGE SCALE GENOMIC DNA]</scope>
    <source>
        <strain evidence="1 2">DSM 18014</strain>
    </source>
</reference>
<dbReference type="STRING" id="373672.SAMN05421785_10420"/>
<evidence type="ECO:0008006" key="3">
    <source>
        <dbReference type="Google" id="ProtNLM"/>
    </source>
</evidence>
<protein>
    <recommendedName>
        <fullName evidence="3">Lipoprotein</fullName>
    </recommendedName>
</protein>